<dbReference type="PROSITE" id="PS51353">
    <property type="entry name" value="ARSC"/>
    <property type="match status" value="1"/>
</dbReference>
<dbReference type="EMBL" id="BLXU01000005">
    <property type="protein sequence ID" value="GFO51678.1"/>
    <property type="molecule type" value="Genomic_DNA"/>
</dbReference>
<reference evidence="2 3" key="1">
    <citation type="submission" date="2020-06" db="EMBL/GenBank/DDBJ databases">
        <title>Draft genome sequence of Lactic acid bacteria from Okinawan-style tofu.</title>
        <authorList>
            <person name="Takara I."/>
            <person name="Ikematsu S."/>
        </authorList>
    </citation>
    <scope>NUCLEOTIDE SEQUENCE [LARGE SCALE GENOMIC DNA]</scope>
    <source>
        <strain evidence="3">lg38</strain>
    </source>
</reference>
<comment type="similarity">
    <text evidence="1">Belongs to the ArsC family.</text>
</comment>
<evidence type="ECO:0000256" key="1">
    <source>
        <dbReference type="PROSITE-ProRule" id="PRU01282"/>
    </source>
</evidence>
<dbReference type="PANTHER" id="PTHR30041:SF7">
    <property type="entry name" value="GLOBAL TRANSCRIPTIONAL REGULATOR SPX"/>
    <property type="match status" value="1"/>
</dbReference>
<evidence type="ECO:0000313" key="2">
    <source>
        <dbReference type="EMBL" id="GFO51678.1"/>
    </source>
</evidence>
<protein>
    <submittedName>
        <fullName evidence="2">ArsR family transcriptional regulator</fullName>
    </submittedName>
</protein>
<dbReference type="RefSeq" id="WP_255303337.1">
    <property type="nucleotide sequence ID" value="NZ_BLXU01000005.1"/>
</dbReference>
<proteinExistence type="inferred from homology"/>
<evidence type="ECO:0000313" key="3">
    <source>
        <dbReference type="Proteomes" id="UP000504756"/>
    </source>
</evidence>
<name>A0A6L2ZV05_9LACT</name>
<dbReference type="InterPro" id="IPR006660">
    <property type="entry name" value="Arsenate_reductase-like"/>
</dbReference>
<gene>
    <name evidence="2" type="primary">spx2</name>
    <name evidence="2" type="ORF">ikelab_09530</name>
</gene>
<dbReference type="Gene3D" id="3.40.30.10">
    <property type="entry name" value="Glutaredoxin"/>
    <property type="match status" value="1"/>
</dbReference>
<dbReference type="Pfam" id="PF03960">
    <property type="entry name" value="ArsC"/>
    <property type="match status" value="1"/>
</dbReference>
<organism evidence="2 3">
    <name type="scientific">Lactococcus garvieae</name>
    <dbReference type="NCBI Taxonomy" id="1363"/>
    <lineage>
        <taxon>Bacteria</taxon>
        <taxon>Bacillati</taxon>
        <taxon>Bacillota</taxon>
        <taxon>Bacilli</taxon>
        <taxon>Lactobacillales</taxon>
        <taxon>Streptococcaceae</taxon>
        <taxon>Lactococcus</taxon>
    </lineage>
</organism>
<dbReference type="Proteomes" id="UP000504756">
    <property type="component" value="Unassembled WGS sequence"/>
</dbReference>
<sequence>MIKVYYRKNCNSSRKVLEWFQEHSISIRKTPLNQIHSEDLVKILQLTDTGMPEITKSVSACRSLSKKKLVNLEKMKLKEGIDYLVANTELLRSPIILDLNKMMVGYNEENIRQFISNRKPY</sequence>
<comment type="caution">
    <text evidence="2">The sequence shown here is derived from an EMBL/GenBank/DDBJ whole genome shotgun (WGS) entry which is preliminary data.</text>
</comment>
<dbReference type="InterPro" id="IPR036249">
    <property type="entry name" value="Thioredoxin-like_sf"/>
</dbReference>
<dbReference type="SUPFAM" id="SSF52833">
    <property type="entry name" value="Thioredoxin-like"/>
    <property type="match status" value="1"/>
</dbReference>
<dbReference type="AlphaFoldDB" id="A0A6L2ZV05"/>
<dbReference type="PANTHER" id="PTHR30041">
    <property type="entry name" value="ARSENATE REDUCTASE"/>
    <property type="match status" value="1"/>
</dbReference>
<accession>A0A6L2ZV05</accession>